<gene>
    <name evidence="3" type="ORF">CDV36_004764</name>
</gene>
<feature type="transmembrane region" description="Helical" evidence="2">
    <location>
        <begin position="561"/>
        <end position="581"/>
    </location>
</feature>
<evidence type="ECO:0000256" key="2">
    <source>
        <dbReference type="SAM" id="Phobius"/>
    </source>
</evidence>
<keyword evidence="2" id="KW-0472">Membrane</keyword>
<feature type="region of interest" description="Disordered" evidence="1">
    <location>
        <begin position="618"/>
        <end position="638"/>
    </location>
</feature>
<dbReference type="Proteomes" id="UP000277212">
    <property type="component" value="Unassembled WGS sequence"/>
</dbReference>
<sequence length="653" mass="73029">MDCSSERLEQLVANESVPFDADVAGPGVVGAFIATSLTALITLTVAFATFSVPPQLLNTADVILAEGVRGLFRIVSKPLRNLFGIVSNRGRNKSIKEQEARINAFMTFMVSVSDQILVSEAAILVAGLSGYKELTLYSTNIIIALGCLASTVHLGTFPFFMERLKEHHTAKLMRVVIMSAGSGMLIFLLVVQLSATWDTKTHVFFMCTLHDYKINAEDYLDCIVSLTVPIVILTSTISIIRLLYVPTPSGDAGEPRKDGDKAGISPSRDRSYDNVSRRRAPSDTDTNRERLEQESSQVRRTQNGQPTRTPHEENNRRYHYSDDLELMPRRSHPGNKQEEDITPYEIESQQKPKARSGFFRGLFEATRPSKRDNLLRTWLQMKATAFLTSKVASESLFAFKVNLVAESWAFHQCQGSFVYKILWLWSGNVYGIVAVFTARTDTTDMSGERDKMGFGQIVPLALLVLPLFAALQSKADYEERLKSHRSEQAQQEGPENQPRASSGLVGEPNLSARTLFLNTPERPLTERLARLEDRSIELDRLYLFDWARGGNLERSAKLRSYVFLHTGLMFAFTTLLGFFMAYGEFPIVALVLAVLLILPTLRKVVGLIRKFRYTRSQSSLTDDGNEDQQRKAGDHGQQMAVATTIEGTQAQEV</sequence>
<feature type="transmembrane region" description="Helical" evidence="2">
    <location>
        <begin position="223"/>
        <end position="244"/>
    </location>
</feature>
<reference evidence="3 4" key="1">
    <citation type="submission" date="2017-06" db="EMBL/GenBank/DDBJ databases">
        <title>Comparative genomic analysis of Ambrosia Fusariam Clade fungi.</title>
        <authorList>
            <person name="Stajich J.E."/>
            <person name="Carrillo J."/>
            <person name="Kijimoto T."/>
            <person name="Eskalen A."/>
            <person name="O'Donnell K."/>
            <person name="Kasson M."/>
        </authorList>
    </citation>
    <scope>NUCLEOTIDE SEQUENCE [LARGE SCALE GENOMIC DNA]</scope>
    <source>
        <strain evidence="3">UCR3666</strain>
    </source>
</reference>
<feature type="compositionally biased region" description="Basic and acidic residues" evidence="1">
    <location>
        <begin position="309"/>
        <end position="328"/>
    </location>
</feature>
<feature type="transmembrane region" description="Helical" evidence="2">
    <location>
        <begin position="172"/>
        <end position="195"/>
    </location>
</feature>
<feature type="compositionally biased region" description="Basic and acidic residues" evidence="1">
    <location>
        <begin position="253"/>
        <end position="293"/>
    </location>
</feature>
<feature type="region of interest" description="Disordered" evidence="1">
    <location>
        <begin position="250"/>
        <end position="338"/>
    </location>
</feature>
<feature type="transmembrane region" description="Helical" evidence="2">
    <location>
        <begin position="587"/>
        <end position="605"/>
    </location>
</feature>
<organism evidence="3 4">
    <name type="scientific">Fusarium kuroshium</name>
    <dbReference type="NCBI Taxonomy" id="2010991"/>
    <lineage>
        <taxon>Eukaryota</taxon>
        <taxon>Fungi</taxon>
        <taxon>Dikarya</taxon>
        <taxon>Ascomycota</taxon>
        <taxon>Pezizomycotina</taxon>
        <taxon>Sordariomycetes</taxon>
        <taxon>Hypocreomycetidae</taxon>
        <taxon>Hypocreales</taxon>
        <taxon>Nectriaceae</taxon>
        <taxon>Fusarium</taxon>
        <taxon>Fusarium solani species complex</taxon>
    </lineage>
</organism>
<proteinExistence type="predicted"/>
<keyword evidence="2" id="KW-0812">Transmembrane</keyword>
<keyword evidence="2" id="KW-1133">Transmembrane helix</keyword>
<feature type="compositionally biased region" description="Polar residues" evidence="1">
    <location>
        <begin position="294"/>
        <end position="308"/>
    </location>
</feature>
<feature type="transmembrane region" description="Helical" evidence="2">
    <location>
        <begin position="453"/>
        <end position="471"/>
    </location>
</feature>
<evidence type="ECO:0000256" key="1">
    <source>
        <dbReference type="SAM" id="MobiDB-lite"/>
    </source>
</evidence>
<dbReference type="EMBL" id="NKUJ01000062">
    <property type="protein sequence ID" value="RMJ15553.1"/>
    <property type="molecule type" value="Genomic_DNA"/>
</dbReference>
<feature type="transmembrane region" description="Helical" evidence="2">
    <location>
        <begin position="102"/>
        <end position="129"/>
    </location>
</feature>
<evidence type="ECO:0000313" key="4">
    <source>
        <dbReference type="Proteomes" id="UP000277212"/>
    </source>
</evidence>
<feature type="compositionally biased region" description="Polar residues" evidence="1">
    <location>
        <begin position="488"/>
        <end position="500"/>
    </location>
</feature>
<name>A0A3M2SDE4_9HYPO</name>
<feature type="transmembrane region" description="Helical" evidence="2">
    <location>
        <begin position="28"/>
        <end position="50"/>
    </location>
</feature>
<dbReference type="PANTHER" id="PTHR37577:SF1">
    <property type="entry name" value="INTEGRAL MEMBRANE PROTEIN"/>
    <property type="match status" value="1"/>
</dbReference>
<comment type="caution">
    <text evidence="3">The sequence shown here is derived from an EMBL/GenBank/DDBJ whole genome shotgun (WGS) entry which is preliminary data.</text>
</comment>
<protein>
    <submittedName>
        <fullName evidence="3">Uncharacterized protein</fullName>
    </submittedName>
</protein>
<dbReference type="PANTHER" id="PTHR37577">
    <property type="entry name" value="INTEGRAL MEMBRANE PROTEIN"/>
    <property type="match status" value="1"/>
</dbReference>
<accession>A0A3M2SDE4</accession>
<keyword evidence="4" id="KW-1185">Reference proteome</keyword>
<feature type="region of interest" description="Disordered" evidence="1">
    <location>
        <begin position="481"/>
        <end position="505"/>
    </location>
</feature>
<dbReference type="InterPro" id="IPR053018">
    <property type="entry name" value="Elsinochrome_Biosynth-Asso"/>
</dbReference>
<dbReference type="STRING" id="2010991.A0A3M2SDE4"/>
<dbReference type="AlphaFoldDB" id="A0A3M2SDE4"/>
<feature type="transmembrane region" description="Helical" evidence="2">
    <location>
        <begin position="141"/>
        <end position="160"/>
    </location>
</feature>
<feature type="transmembrane region" description="Helical" evidence="2">
    <location>
        <begin position="417"/>
        <end position="438"/>
    </location>
</feature>
<dbReference type="OrthoDB" id="5427664at2759"/>
<evidence type="ECO:0000313" key="3">
    <source>
        <dbReference type="EMBL" id="RMJ15553.1"/>
    </source>
</evidence>